<reference evidence="15 16" key="1">
    <citation type="submission" date="2006-10" db="EMBL/GenBank/DDBJ databases">
        <title>Complete sequence of Methanosaeta thermophila PT.</title>
        <authorList>
            <consortium name="US DOE Joint Genome Institute"/>
            <person name="Copeland A."/>
            <person name="Lucas S."/>
            <person name="Lapidus A."/>
            <person name="Barry K."/>
            <person name="Detter J.C."/>
            <person name="Glavina del Rio T."/>
            <person name="Hammon N."/>
            <person name="Israni S."/>
            <person name="Pitluck S."/>
            <person name="Chain P."/>
            <person name="Malfatti S."/>
            <person name="Shin M."/>
            <person name="Vergez L."/>
            <person name="Schmutz J."/>
            <person name="Larimer F."/>
            <person name="Land M."/>
            <person name="Hauser L."/>
            <person name="Kyrpides N."/>
            <person name="Kim E."/>
            <person name="Smith K.S."/>
            <person name="Ingram-Smith C."/>
            <person name="Richardson P."/>
        </authorList>
    </citation>
    <scope>NUCLEOTIDE SEQUENCE [LARGE SCALE GENOMIC DNA]</scope>
    <source>
        <strain evidence="16">DSM 6194 / JCM 14653 / NBRC 101360 / PT</strain>
    </source>
</reference>
<dbReference type="EC" id="1.2.7.4" evidence="13"/>
<evidence type="ECO:0000256" key="2">
    <source>
        <dbReference type="ARBA" id="ARBA00002452"/>
    </source>
</evidence>
<evidence type="ECO:0000313" key="15">
    <source>
        <dbReference type="EMBL" id="ABK15116.1"/>
    </source>
</evidence>
<keyword evidence="5 13" id="KW-0004">4Fe-4S</keyword>
<evidence type="ECO:0000256" key="11">
    <source>
        <dbReference type="ARBA" id="ARBA00034454"/>
    </source>
</evidence>
<dbReference type="GO" id="GO:0050418">
    <property type="term" value="F:hydroxylamine reductase activity"/>
    <property type="evidence" value="ECO:0007669"/>
    <property type="project" value="TreeGrafter"/>
</dbReference>
<evidence type="ECO:0000256" key="5">
    <source>
        <dbReference type="ARBA" id="ARBA00022485"/>
    </source>
</evidence>
<comment type="similarity">
    <text evidence="3">Belongs to the Ni-containing carbon monoxide dehydrogenase family.</text>
</comment>
<dbReference type="GO" id="GO:0043885">
    <property type="term" value="F:anaerobic carbon-monoxide dehydrogenase activity"/>
    <property type="evidence" value="ECO:0007669"/>
    <property type="project" value="UniProtKB-UniRule"/>
</dbReference>
<feature type="binding site" evidence="14">
    <location>
        <position position="260"/>
    </location>
    <ligand>
        <name>[Ni-4Fe-4S] cluster</name>
        <dbReference type="ChEBI" id="CHEBI:47739"/>
    </ligand>
</feature>
<comment type="cofactor">
    <cofactor evidence="1">
        <name>[4Fe-4S] cluster</name>
        <dbReference type="ChEBI" id="CHEBI:49883"/>
    </cofactor>
</comment>
<evidence type="ECO:0000256" key="9">
    <source>
        <dbReference type="ARBA" id="ARBA00023004"/>
    </source>
</evidence>
<comment type="function">
    <text evidence="2">CODH oxidizes carbon monoxide coupled, via CooF, to the reduction of a hydrogen cation by a hydrogenase (possibly CooH).</text>
</comment>
<keyword evidence="10 13" id="KW-0411">Iron-sulfur</keyword>
<evidence type="ECO:0000256" key="1">
    <source>
        <dbReference type="ARBA" id="ARBA00001966"/>
    </source>
</evidence>
<feature type="binding site" evidence="14">
    <location>
        <position position="57"/>
    </location>
    <ligand>
        <name>[4Fe-4S] cluster</name>
        <dbReference type="ChEBI" id="CHEBI:49883"/>
        <label>2</label>
    </ligand>
</feature>
<dbReference type="PANTHER" id="PTHR30109:SF4">
    <property type="entry name" value="CARBON MONOXIDE DEHYDROGENASE"/>
    <property type="match status" value="1"/>
</dbReference>
<feature type="binding site" evidence="14">
    <location>
        <position position="49"/>
    </location>
    <ligand>
        <name>[4Fe-4S] cluster</name>
        <dbReference type="ChEBI" id="CHEBI:49883"/>
        <label>2</label>
    </ligand>
</feature>
<dbReference type="InterPro" id="IPR016101">
    <property type="entry name" value="CO_DH_a-bundle"/>
</dbReference>
<keyword evidence="7 13" id="KW-0479">Metal-binding</keyword>
<keyword evidence="16" id="KW-1185">Reference proteome</keyword>
<dbReference type="KEGG" id="mtp:Mthe_1341"/>
<keyword evidence="8 13" id="KW-0560">Oxidoreductase</keyword>
<dbReference type="InterPro" id="IPR016099">
    <property type="entry name" value="Prismane-like_a/b-sand"/>
</dbReference>
<dbReference type="InterPro" id="IPR004137">
    <property type="entry name" value="HCP/CODH"/>
</dbReference>
<evidence type="ECO:0000256" key="4">
    <source>
        <dbReference type="ARBA" id="ARBA00011738"/>
    </source>
</evidence>
<evidence type="ECO:0000256" key="13">
    <source>
        <dbReference type="PIRNR" id="PIRNR005023"/>
    </source>
</evidence>
<feature type="binding site" evidence="14">
    <location>
        <position position="334"/>
    </location>
    <ligand>
        <name>[Ni-4Fe-4S] cluster</name>
        <dbReference type="ChEBI" id="CHEBI:47739"/>
    </ligand>
</feature>
<feature type="binding site" evidence="14">
    <location>
        <position position="40"/>
    </location>
    <ligand>
        <name>[4Fe-4S] cluster</name>
        <dbReference type="ChEBI" id="CHEBI:49883"/>
        <label>1</label>
        <note>ligand shared between dimeric partners</note>
    </ligand>
</feature>
<dbReference type="GO" id="GO:0004601">
    <property type="term" value="F:peroxidase activity"/>
    <property type="evidence" value="ECO:0007669"/>
    <property type="project" value="TreeGrafter"/>
</dbReference>
<evidence type="ECO:0000256" key="14">
    <source>
        <dbReference type="PIRSR" id="PIRSR005023-1"/>
    </source>
</evidence>
<keyword evidence="6 14" id="KW-0533">Nickel</keyword>
<gene>
    <name evidence="15" type="ordered locus">Mthe_1341</name>
</gene>
<dbReference type="EMBL" id="CP000477">
    <property type="protein sequence ID" value="ABK15116.1"/>
    <property type="molecule type" value="Genomic_DNA"/>
</dbReference>
<dbReference type="GO" id="GO:0016151">
    <property type="term" value="F:nickel cation binding"/>
    <property type="evidence" value="ECO:0007669"/>
    <property type="project" value="InterPro"/>
</dbReference>
<evidence type="ECO:0000256" key="7">
    <source>
        <dbReference type="ARBA" id="ARBA00022723"/>
    </source>
</evidence>
<dbReference type="InterPro" id="IPR011254">
    <property type="entry name" value="Prismane-like_sf"/>
</dbReference>
<feature type="binding site" evidence="14">
    <location>
        <position position="442"/>
    </location>
    <ligand>
        <name>[Ni-4Fe-4S] cluster</name>
        <dbReference type="ChEBI" id="CHEBI:47739"/>
    </ligand>
</feature>
<evidence type="ECO:0000256" key="6">
    <source>
        <dbReference type="ARBA" id="ARBA00022596"/>
    </source>
</evidence>
<protein>
    <recommendedName>
        <fullName evidence="13">Carbon monoxide dehydrogenase</fullName>
        <ecNumber evidence="13">1.2.7.4</ecNumber>
    </recommendedName>
</protein>
<dbReference type="HOGENOM" id="CLU_030631_0_0_2"/>
<dbReference type="AlphaFoldDB" id="A0B8U2"/>
<feature type="binding site" evidence="14">
    <location>
        <position position="52"/>
    </location>
    <ligand>
        <name>[4Fe-4S] cluster</name>
        <dbReference type="ChEBI" id="CHEBI:49883"/>
        <label>2</label>
    </ligand>
</feature>
<dbReference type="FunFam" id="3.40.50.2030:FF:000003">
    <property type="entry name" value="Carbon monoxide dehydrogenase"/>
    <property type="match status" value="1"/>
</dbReference>
<dbReference type="SUPFAM" id="SSF56821">
    <property type="entry name" value="Prismane protein-like"/>
    <property type="match status" value="1"/>
</dbReference>
<evidence type="ECO:0000256" key="12">
    <source>
        <dbReference type="ARBA" id="ARBA00048733"/>
    </source>
</evidence>
<dbReference type="Gene3D" id="1.20.1270.30">
    <property type="match status" value="1"/>
</dbReference>
<dbReference type="FunFam" id="3.40.50.2030:FF:000005">
    <property type="entry name" value="Carbon monoxide dehydrogenase"/>
    <property type="match status" value="1"/>
</dbReference>
<feature type="binding site" evidence="14">
    <location>
        <position position="48"/>
    </location>
    <ligand>
        <name>[4Fe-4S] cluster</name>
        <dbReference type="ChEBI" id="CHEBI:49883"/>
        <label>1</label>
        <note>ligand shared between dimeric partners</note>
    </ligand>
</feature>
<dbReference type="InterPro" id="IPR010047">
    <property type="entry name" value="CODH"/>
</dbReference>
<dbReference type="GO" id="GO:0006091">
    <property type="term" value="P:generation of precursor metabolites and energy"/>
    <property type="evidence" value="ECO:0007669"/>
    <property type="project" value="InterPro"/>
</dbReference>
<dbReference type="CDD" id="cd01915">
    <property type="entry name" value="CODH"/>
    <property type="match status" value="1"/>
</dbReference>
<feature type="binding site" evidence="14">
    <location>
        <position position="513"/>
    </location>
    <ligand>
        <name>[Ni-4Fe-4S] cluster</name>
        <dbReference type="ChEBI" id="CHEBI:47739"/>
    </ligand>
</feature>
<dbReference type="NCBIfam" id="TIGR01702">
    <property type="entry name" value="CO_DH_cata"/>
    <property type="match status" value="1"/>
</dbReference>
<evidence type="ECO:0000313" key="16">
    <source>
        <dbReference type="Proteomes" id="UP000000674"/>
    </source>
</evidence>
<dbReference type="GO" id="GO:0051539">
    <property type="term" value="F:4 iron, 4 sulfur cluster binding"/>
    <property type="evidence" value="ECO:0007669"/>
    <property type="project" value="UniProtKB-UniRule"/>
</dbReference>
<dbReference type="OrthoDB" id="146433at2157"/>
<comment type="cofactor">
    <cofactor evidence="11">
        <name>[Ni-4Fe-5S] cluster</name>
        <dbReference type="ChEBI" id="CHEBI:177874"/>
    </cofactor>
</comment>
<dbReference type="SMR" id="A0B8U2"/>
<dbReference type="PIRSF" id="PIRSF005023">
    <property type="entry name" value="CODH"/>
    <property type="match status" value="1"/>
</dbReference>
<evidence type="ECO:0000256" key="8">
    <source>
        <dbReference type="ARBA" id="ARBA00023002"/>
    </source>
</evidence>
<feature type="binding site" evidence="14">
    <location>
        <position position="296"/>
    </location>
    <ligand>
        <name>[Ni-4Fe-4S] cluster</name>
        <dbReference type="ChEBI" id="CHEBI:47739"/>
    </ligand>
</feature>
<proteinExistence type="inferred from homology"/>
<accession>A0B8U2</accession>
<dbReference type="Gene3D" id="3.40.50.2030">
    <property type="match status" value="2"/>
</dbReference>
<evidence type="ECO:0000256" key="10">
    <source>
        <dbReference type="ARBA" id="ARBA00023014"/>
    </source>
</evidence>
<dbReference type="RefSeq" id="WP_011696508.1">
    <property type="nucleotide sequence ID" value="NC_008553.1"/>
</dbReference>
<sequence length="623" mass="66390">MANKTATESIDPATTKMLLEARRAGLETVWDRFNKQQPQCGFGQLGICCRNCNMGPCRIDPFGDGPDKGVCGATADIIVARNLLRMIAAGAAAHADHARDAVIVFKEALEGRARSYQIRDEAKLRELAAEYNISSWGEQGGAADLANALLSDFGRQEGYVTLTRRAPEKRRKIWESLGISPRGIDREIVECMHRTHMGVDNDPLHILQHGLRTSIADGWGSSMIATEVQDILFGTPSPRRSEANLGVLKEDEVNIIVHGHEPILSEMIVEAASDPEMIKLAKSVGANGINVAGICCTGNEVLMRHGIPVAGNFLQQELAVITGAVEAMVVDVQCIMPSLGGLAACYHTKFISTSPKAEFPGALRMEFSEERAAEIAREIVRTAVENYPKRDRGRVLIPRERSECMVGFSVEAILKALGGTPQPLIDAIVNGSIKGIAAVVGCNNPKVPHDHGHVNLVRELIRNNVLVVTTGCNAIACAKAGLLRPAAAKEAGDGLRGVCESLGVPPVLHMGSCVDISRILVVAAAIANKLGVDISDLPVAGAAPEWMSEKAVSIGAYVVASGVFTVLGTVPPVLGSPVVTRILTKDLGDAVGATFAVEPDPFKASKLIIEHIESKRRALGLKV</sequence>
<dbReference type="Proteomes" id="UP000000674">
    <property type="component" value="Chromosome"/>
</dbReference>
<feature type="binding site" evidence="14">
    <location>
        <position position="71"/>
    </location>
    <ligand>
        <name>[4Fe-4S] cluster</name>
        <dbReference type="ChEBI" id="CHEBI:49883"/>
        <label>2</label>
    </ligand>
</feature>
<dbReference type="Pfam" id="PF03063">
    <property type="entry name" value="Prismane"/>
    <property type="match status" value="1"/>
</dbReference>
<evidence type="ECO:0000256" key="3">
    <source>
        <dbReference type="ARBA" id="ARBA00010689"/>
    </source>
</evidence>
<comment type="catalytic activity">
    <reaction evidence="12 13">
        <text>CO + 2 oxidized [2Fe-2S]-[ferredoxin] + H2O = 2 reduced [2Fe-2S]-[ferredoxin] + CO2 + 2 H(+)</text>
        <dbReference type="Rhea" id="RHEA:21040"/>
        <dbReference type="Rhea" id="RHEA-COMP:10000"/>
        <dbReference type="Rhea" id="RHEA-COMP:10001"/>
        <dbReference type="ChEBI" id="CHEBI:15377"/>
        <dbReference type="ChEBI" id="CHEBI:15378"/>
        <dbReference type="ChEBI" id="CHEBI:16526"/>
        <dbReference type="ChEBI" id="CHEBI:17245"/>
        <dbReference type="ChEBI" id="CHEBI:33737"/>
        <dbReference type="ChEBI" id="CHEBI:33738"/>
        <dbReference type="EC" id="1.2.7.4"/>
    </reaction>
</comment>
<comment type="subunit">
    <text evidence="4">Homodimer.</text>
</comment>
<organism evidence="15 16">
    <name type="scientific">Methanothrix thermoacetophila (strain DSM 6194 / JCM 14653 / NBRC 101360 / PT)</name>
    <name type="common">Methanosaeta thermophila</name>
    <dbReference type="NCBI Taxonomy" id="349307"/>
    <lineage>
        <taxon>Archaea</taxon>
        <taxon>Methanobacteriati</taxon>
        <taxon>Methanobacteriota</taxon>
        <taxon>Stenosarchaea group</taxon>
        <taxon>Methanomicrobia</taxon>
        <taxon>Methanotrichales</taxon>
        <taxon>Methanotrichaceae</taxon>
        <taxon>Methanothrix</taxon>
    </lineage>
</organism>
<dbReference type="GeneID" id="4462146"/>
<feature type="binding site" evidence="14">
    <location>
        <position position="472"/>
    </location>
    <ligand>
        <name>[Ni-4Fe-4S] cluster</name>
        <dbReference type="ChEBI" id="CHEBI:47739"/>
    </ligand>
</feature>
<dbReference type="STRING" id="349307.Mthe_1341"/>
<dbReference type="GO" id="GO:0042542">
    <property type="term" value="P:response to hydrogen peroxide"/>
    <property type="evidence" value="ECO:0007669"/>
    <property type="project" value="TreeGrafter"/>
</dbReference>
<dbReference type="PANTHER" id="PTHR30109">
    <property type="entry name" value="HYDROXYLAMINE REDUCTASE"/>
    <property type="match status" value="1"/>
</dbReference>
<keyword evidence="9 13" id="KW-0408">Iron</keyword>
<name>A0B8U2_METTP</name>